<accession>A0A8S5TIR5</accession>
<evidence type="ECO:0000256" key="3">
    <source>
        <dbReference type="SAM" id="MobiDB-lite"/>
    </source>
</evidence>
<dbReference type="Pfam" id="PF00145">
    <property type="entry name" value="DNA_methylase"/>
    <property type="match status" value="1"/>
</dbReference>
<evidence type="ECO:0000256" key="1">
    <source>
        <dbReference type="ARBA" id="ARBA00022603"/>
    </source>
</evidence>
<protein>
    <submittedName>
        <fullName evidence="4">Cytosine specific methyltransferase</fullName>
    </submittedName>
</protein>
<dbReference type="GO" id="GO:0008168">
    <property type="term" value="F:methyltransferase activity"/>
    <property type="evidence" value="ECO:0007669"/>
    <property type="project" value="UniProtKB-KW"/>
</dbReference>
<evidence type="ECO:0000256" key="2">
    <source>
        <dbReference type="ARBA" id="ARBA00022679"/>
    </source>
</evidence>
<feature type="region of interest" description="Disordered" evidence="3">
    <location>
        <begin position="16"/>
        <end position="35"/>
    </location>
</feature>
<dbReference type="EMBL" id="BK032832">
    <property type="protein sequence ID" value="DAF63024.1"/>
    <property type="molecule type" value="Genomic_DNA"/>
</dbReference>
<name>A0A8S5TIR5_9CAUD</name>
<feature type="compositionally biased region" description="Basic and acidic residues" evidence="3">
    <location>
        <begin position="16"/>
        <end position="33"/>
    </location>
</feature>
<dbReference type="PRINTS" id="PR00105">
    <property type="entry name" value="C5METTRFRASE"/>
</dbReference>
<evidence type="ECO:0000313" key="4">
    <source>
        <dbReference type="EMBL" id="DAF63024.1"/>
    </source>
</evidence>
<dbReference type="InterPro" id="IPR001525">
    <property type="entry name" value="C5_MeTfrase"/>
</dbReference>
<dbReference type="GO" id="GO:0032259">
    <property type="term" value="P:methylation"/>
    <property type="evidence" value="ECO:0007669"/>
    <property type="project" value="UniProtKB-KW"/>
</dbReference>
<dbReference type="Gene3D" id="3.40.50.150">
    <property type="entry name" value="Vaccinia Virus protein VP39"/>
    <property type="match status" value="1"/>
</dbReference>
<proteinExistence type="predicted"/>
<dbReference type="SUPFAM" id="SSF53335">
    <property type="entry name" value="S-adenosyl-L-methionine-dependent methyltransferases"/>
    <property type="match status" value="1"/>
</dbReference>
<sequence>MINLQEKVIKRCMTRKESGKNMTSEKSKQKKSQEQIAGYSGFPARIYPRQGNKRELGGVQSRLFFTIMRLLEECPKENKPKFVIAENVKNLLSIGRGFDFARVLLEMGKAGCNRIEWQVLNSKNFGVPQNRERIIIVGYLGNGCPRKIFPFRGEIVNVVKQIANISTRRNRRNPSQGRCYSTKGIAPTLCGNSGGQLQPCIFVKDVCRLGGGNSSRSIHRFKLSEAVFNESCKMFKSKICCRYYKFSGRQQWFNISGVIAKNKPFLVDTFCALTATYSRGLSLTAQCGKPGVVVWK</sequence>
<keyword evidence="1 4" id="KW-0489">Methyltransferase</keyword>
<dbReference type="InterPro" id="IPR029063">
    <property type="entry name" value="SAM-dependent_MTases_sf"/>
</dbReference>
<keyword evidence="2" id="KW-0808">Transferase</keyword>
<reference evidence="4" key="1">
    <citation type="journal article" date="2021" name="Proc. Natl. Acad. Sci. U.S.A.">
        <title>A Catalog of Tens of Thousands of Viruses from Human Metagenomes Reveals Hidden Associations with Chronic Diseases.</title>
        <authorList>
            <person name="Tisza M.J."/>
            <person name="Buck C.B."/>
        </authorList>
    </citation>
    <scope>NUCLEOTIDE SEQUENCE</scope>
    <source>
        <strain evidence="4">Ct9dX1</strain>
    </source>
</reference>
<organism evidence="4">
    <name type="scientific">Myoviridae sp. ct9dX1</name>
    <dbReference type="NCBI Taxonomy" id="2827665"/>
    <lineage>
        <taxon>Viruses</taxon>
        <taxon>Duplodnaviria</taxon>
        <taxon>Heunggongvirae</taxon>
        <taxon>Uroviricota</taxon>
        <taxon>Caudoviricetes</taxon>
    </lineage>
</organism>